<dbReference type="RefSeq" id="WP_246969315.1">
    <property type="nucleotide sequence ID" value="NZ_JAKGAN010000002.1"/>
</dbReference>
<proteinExistence type="predicted"/>
<name>A0ABV9D5I8_9GAMM</name>
<gene>
    <name evidence="2" type="ORF">ACFO0U_14560</name>
</gene>
<dbReference type="Pfam" id="PF04402">
    <property type="entry name" value="SIMPL"/>
    <property type="match status" value="1"/>
</dbReference>
<keyword evidence="1" id="KW-0732">Signal</keyword>
<dbReference type="PANTHER" id="PTHR34387">
    <property type="entry name" value="SLR1258 PROTEIN"/>
    <property type="match status" value="1"/>
</dbReference>
<dbReference type="InterPro" id="IPR052022">
    <property type="entry name" value="26kDa_periplasmic_antigen"/>
</dbReference>
<reference evidence="3" key="1">
    <citation type="journal article" date="2019" name="Int. J. Syst. Evol. Microbiol.">
        <title>The Global Catalogue of Microorganisms (GCM) 10K type strain sequencing project: providing services to taxonomists for standard genome sequencing and annotation.</title>
        <authorList>
            <consortium name="The Broad Institute Genomics Platform"/>
            <consortium name="The Broad Institute Genome Sequencing Center for Infectious Disease"/>
            <person name="Wu L."/>
            <person name="Ma J."/>
        </authorList>
    </citation>
    <scope>NUCLEOTIDE SEQUENCE [LARGE SCALE GENOMIC DNA]</scope>
    <source>
        <strain evidence="3">CGMCC 1.12121</strain>
    </source>
</reference>
<comment type="caution">
    <text evidence="2">The sequence shown here is derived from an EMBL/GenBank/DDBJ whole genome shotgun (WGS) entry which is preliminary data.</text>
</comment>
<dbReference type="InterPro" id="IPR007497">
    <property type="entry name" value="SIMPL/DUF541"/>
</dbReference>
<dbReference type="PANTHER" id="PTHR34387:SF2">
    <property type="entry name" value="SLR1258 PROTEIN"/>
    <property type="match status" value="1"/>
</dbReference>
<dbReference type="Gene3D" id="3.30.110.170">
    <property type="entry name" value="Protein of unknown function (DUF541), domain 1"/>
    <property type="match status" value="1"/>
</dbReference>
<protein>
    <submittedName>
        <fullName evidence="2">SIMPL domain-containing protein</fullName>
    </submittedName>
</protein>
<keyword evidence="3" id="KW-1185">Reference proteome</keyword>
<organism evidence="2 3">
    <name type="scientific">Chromohalobacter sarecensis</name>
    <dbReference type="NCBI Taxonomy" id="245294"/>
    <lineage>
        <taxon>Bacteria</taxon>
        <taxon>Pseudomonadati</taxon>
        <taxon>Pseudomonadota</taxon>
        <taxon>Gammaproteobacteria</taxon>
        <taxon>Oceanospirillales</taxon>
        <taxon>Halomonadaceae</taxon>
        <taxon>Chromohalobacter</taxon>
    </lineage>
</organism>
<feature type="signal peptide" evidence="1">
    <location>
        <begin position="1"/>
        <end position="28"/>
    </location>
</feature>
<dbReference type="Gene3D" id="3.30.70.2970">
    <property type="entry name" value="Protein of unknown function (DUF541), domain 2"/>
    <property type="match status" value="1"/>
</dbReference>
<sequence length="257" mass="27943">MMRKDIRLPLMATALLGALLVAVPQAQAKPGPKTSHELHVQAQSSLDVAPDMARLNARLWERTPAVARSEDDGDDQALGDAREQLESRTGDLIHALEDAGVESRDIQAGSLNVRPEIISRSQQDDDAEDQVRTQVERPVSVTIRDLERLPSILDALTAAGVDALDGVEYDLKDRDAATDKALSKALERAKQKAQLMADTLEVGLGDVVNVEETQPPTYTPRSMMMRAESADAKSAPEYRAGEIAIDAGVNVTWEIED</sequence>
<dbReference type="Proteomes" id="UP001596030">
    <property type="component" value="Unassembled WGS sequence"/>
</dbReference>
<evidence type="ECO:0000313" key="2">
    <source>
        <dbReference type="EMBL" id="MFC4539993.1"/>
    </source>
</evidence>
<evidence type="ECO:0000313" key="3">
    <source>
        <dbReference type="Proteomes" id="UP001596030"/>
    </source>
</evidence>
<evidence type="ECO:0000256" key="1">
    <source>
        <dbReference type="SAM" id="SignalP"/>
    </source>
</evidence>
<feature type="chain" id="PRO_5047146144" evidence="1">
    <location>
        <begin position="29"/>
        <end position="257"/>
    </location>
</feature>
<accession>A0ABV9D5I8</accession>
<dbReference type="EMBL" id="JBHSEU010000021">
    <property type="protein sequence ID" value="MFC4539993.1"/>
    <property type="molecule type" value="Genomic_DNA"/>
</dbReference>